<evidence type="ECO:0000313" key="3">
    <source>
        <dbReference type="EMBL" id="KAK7541239.1"/>
    </source>
</evidence>
<accession>A0ABR1M1B7</accession>
<organism evidence="3 4">
    <name type="scientific">Phyllosticta citribraziliensis</name>
    <dbReference type="NCBI Taxonomy" id="989973"/>
    <lineage>
        <taxon>Eukaryota</taxon>
        <taxon>Fungi</taxon>
        <taxon>Dikarya</taxon>
        <taxon>Ascomycota</taxon>
        <taxon>Pezizomycotina</taxon>
        <taxon>Dothideomycetes</taxon>
        <taxon>Dothideomycetes incertae sedis</taxon>
        <taxon>Botryosphaeriales</taxon>
        <taxon>Phyllostictaceae</taxon>
        <taxon>Phyllosticta</taxon>
    </lineage>
</organism>
<comment type="caution">
    <text evidence="3">The sequence shown here is derived from an EMBL/GenBank/DDBJ whole genome shotgun (WGS) entry which is preliminary data.</text>
</comment>
<name>A0ABR1M1B7_9PEZI</name>
<gene>
    <name evidence="3" type="ORF">J3D65DRAFT_272158</name>
</gene>
<keyword evidence="2" id="KW-0812">Transmembrane</keyword>
<feature type="region of interest" description="Disordered" evidence="1">
    <location>
        <begin position="1"/>
        <end position="43"/>
    </location>
</feature>
<feature type="transmembrane region" description="Helical" evidence="2">
    <location>
        <begin position="80"/>
        <end position="100"/>
    </location>
</feature>
<evidence type="ECO:0000256" key="1">
    <source>
        <dbReference type="SAM" id="MobiDB-lite"/>
    </source>
</evidence>
<feature type="compositionally biased region" description="Low complexity" evidence="1">
    <location>
        <begin position="21"/>
        <end position="38"/>
    </location>
</feature>
<proteinExistence type="predicted"/>
<dbReference type="GeneID" id="92027878"/>
<feature type="transmembrane region" description="Helical" evidence="2">
    <location>
        <begin position="120"/>
        <end position="137"/>
    </location>
</feature>
<evidence type="ECO:0000313" key="4">
    <source>
        <dbReference type="Proteomes" id="UP001360953"/>
    </source>
</evidence>
<dbReference type="EMBL" id="JBBPEH010000003">
    <property type="protein sequence ID" value="KAK7541239.1"/>
    <property type="molecule type" value="Genomic_DNA"/>
</dbReference>
<keyword evidence="2" id="KW-1133">Transmembrane helix</keyword>
<dbReference type="RefSeq" id="XP_066658170.1">
    <property type="nucleotide sequence ID" value="XM_066794972.1"/>
</dbReference>
<keyword evidence="2" id="KW-0472">Membrane</keyword>
<evidence type="ECO:0000256" key="2">
    <source>
        <dbReference type="SAM" id="Phobius"/>
    </source>
</evidence>
<protein>
    <submittedName>
        <fullName evidence="3">Uncharacterized protein</fullName>
    </submittedName>
</protein>
<dbReference type="Proteomes" id="UP001360953">
    <property type="component" value="Unassembled WGS sequence"/>
</dbReference>
<reference evidence="3 4" key="1">
    <citation type="submission" date="2024-04" db="EMBL/GenBank/DDBJ databases">
        <title>Phyllosticta paracitricarpa is synonymous to the EU quarantine fungus P. citricarpa based on phylogenomic analyses.</title>
        <authorList>
            <consortium name="Lawrence Berkeley National Laboratory"/>
            <person name="Van ingen-buijs V.A."/>
            <person name="Van westerhoven A.C."/>
            <person name="Haridas S."/>
            <person name="Skiadas P."/>
            <person name="Martin F."/>
            <person name="Groenewald J.Z."/>
            <person name="Crous P.W."/>
            <person name="Seidl M.F."/>
        </authorList>
    </citation>
    <scope>NUCLEOTIDE SEQUENCE [LARGE SCALE GENOMIC DNA]</scope>
    <source>
        <strain evidence="3 4">CPC 17464</strain>
    </source>
</reference>
<sequence>MKSVSLLDRPHDDDDDFTANSHSSILPTTSLPSSSTPDTTDRLDPELDEYECVTALITFFLVLWIVACIIILTILPLQPVVKCAIITTPETCLSVILLLVDKNTPPPTSPSMIRPYLESAYFFSVFLSGITPVLVLFQQPPQ</sequence>
<keyword evidence="4" id="KW-1185">Reference proteome</keyword>
<feature type="transmembrane region" description="Helical" evidence="2">
    <location>
        <begin position="53"/>
        <end position="75"/>
    </location>
</feature>